<feature type="transmembrane region" description="Helical" evidence="2">
    <location>
        <begin position="95"/>
        <end position="114"/>
    </location>
</feature>
<comment type="caution">
    <text evidence="3">The sequence shown here is derived from an EMBL/GenBank/DDBJ whole genome shotgun (WGS) entry which is preliminary data.</text>
</comment>
<accession>A0A6V8LPQ9</accession>
<feature type="transmembrane region" description="Helical" evidence="2">
    <location>
        <begin position="151"/>
        <end position="169"/>
    </location>
</feature>
<protein>
    <submittedName>
        <fullName evidence="3">Membrane protein</fullName>
    </submittedName>
</protein>
<sequence length="417" mass="46003">MTRPVPTRRPWYRPMVARHPDQPHRVATPLELFFDLCFVVAVAQAAGALHHDVTADHIGHAVPSYLMVFFAIWWAWMNFTWFASAYDTDDDIYRLTTLVQIAGALVLAAGVPRAFKDADFTVITYGYVLMRLAMVVQWLRVARSDPERRSAALRYAGGITVVQLGWVLRLHLPDSLLTVSFVLLVLADLAVPIWAERLQKTTWHPHHIAERYGLFTIIVLGESILAASIAVQSAVDADLGDAGLLTLACAGIVVVFAMWWLYFDRPAHDLLTSFRAGILWGYGHYLIFASAAAVGAGLAVAVDHEIHVSHLGSVATGYAVAVPVTVYLVSVWLLHVWPHQRGPSTVAYPLTAVLVLVAPLTPAPLPWSPPCWPSWSRSRSWSPAAPTPPPRPPTPTPTPSIKGKRPWIDLQTTTIRP</sequence>
<feature type="region of interest" description="Disordered" evidence="1">
    <location>
        <begin position="376"/>
        <end position="417"/>
    </location>
</feature>
<dbReference type="AlphaFoldDB" id="A0A6V8LPQ9"/>
<feature type="transmembrane region" description="Helical" evidence="2">
    <location>
        <begin position="175"/>
        <end position="191"/>
    </location>
</feature>
<feature type="transmembrane region" description="Helical" evidence="2">
    <location>
        <begin position="346"/>
        <end position="365"/>
    </location>
</feature>
<feature type="transmembrane region" description="Helical" evidence="2">
    <location>
        <begin position="243"/>
        <end position="262"/>
    </location>
</feature>
<evidence type="ECO:0000256" key="1">
    <source>
        <dbReference type="SAM" id="MobiDB-lite"/>
    </source>
</evidence>
<name>A0A6V8LPQ9_9ACTN</name>
<evidence type="ECO:0000313" key="4">
    <source>
        <dbReference type="Proteomes" id="UP000482960"/>
    </source>
</evidence>
<feature type="transmembrane region" description="Helical" evidence="2">
    <location>
        <begin position="282"/>
        <end position="302"/>
    </location>
</feature>
<dbReference type="Pfam" id="PF06772">
    <property type="entry name" value="LtrA"/>
    <property type="match status" value="1"/>
</dbReference>
<keyword evidence="2" id="KW-0812">Transmembrane</keyword>
<evidence type="ECO:0000256" key="2">
    <source>
        <dbReference type="SAM" id="Phobius"/>
    </source>
</evidence>
<organism evidence="3 4">
    <name type="scientific">Phytohabitans rumicis</name>
    <dbReference type="NCBI Taxonomy" id="1076125"/>
    <lineage>
        <taxon>Bacteria</taxon>
        <taxon>Bacillati</taxon>
        <taxon>Actinomycetota</taxon>
        <taxon>Actinomycetes</taxon>
        <taxon>Micromonosporales</taxon>
        <taxon>Micromonosporaceae</taxon>
    </lineage>
</organism>
<keyword evidence="2" id="KW-1133">Transmembrane helix</keyword>
<proteinExistence type="predicted"/>
<reference evidence="3 4" key="2">
    <citation type="submission" date="2020-03" db="EMBL/GenBank/DDBJ databases">
        <authorList>
            <person name="Ichikawa N."/>
            <person name="Kimura A."/>
            <person name="Kitahashi Y."/>
            <person name="Uohara A."/>
        </authorList>
    </citation>
    <scope>NUCLEOTIDE SEQUENCE [LARGE SCALE GENOMIC DNA]</scope>
    <source>
        <strain evidence="3 4">NBRC 108638</strain>
    </source>
</reference>
<dbReference type="Proteomes" id="UP000482960">
    <property type="component" value="Unassembled WGS sequence"/>
</dbReference>
<dbReference type="InterPro" id="IPR010640">
    <property type="entry name" value="Low_temperature_requirement_A"/>
</dbReference>
<dbReference type="PANTHER" id="PTHR36840">
    <property type="entry name" value="BLL5714 PROTEIN"/>
    <property type="match status" value="1"/>
</dbReference>
<feature type="transmembrane region" description="Helical" evidence="2">
    <location>
        <begin position="62"/>
        <end position="83"/>
    </location>
</feature>
<dbReference type="EMBL" id="BLPG01000001">
    <property type="protein sequence ID" value="GFJ94685.1"/>
    <property type="molecule type" value="Genomic_DNA"/>
</dbReference>
<evidence type="ECO:0000313" key="3">
    <source>
        <dbReference type="EMBL" id="GFJ94685.1"/>
    </source>
</evidence>
<reference evidence="3 4" key="1">
    <citation type="submission" date="2020-03" db="EMBL/GenBank/DDBJ databases">
        <title>Whole genome shotgun sequence of Phytohabitans rumicis NBRC 108638.</title>
        <authorList>
            <person name="Komaki H."/>
            <person name="Tamura T."/>
        </authorList>
    </citation>
    <scope>NUCLEOTIDE SEQUENCE [LARGE SCALE GENOMIC DNA]</scope>
    <source>
        <strain evidence="3 4">NBRC 108638</strain>
    </source>
</reference>
<feature type="compositionally biased region" description="Pro residues" evidence="1">
    <location>
        <begin position="385"/>
        <end position="398"/>
    </location>
</feature>
<keyword evidence="4" id="KW-1185">Reference proteome</keyword>
<feature type="transmembrane region" description="Helical" evidence="2">
    <location>
        <begin position="120"/>
        <end position="139"/>
    </location>
</feature>
<keyword evidence="2" id="KW-0472">Membrane</keyword>
<gene>
    <name evidence="3" type="ORF">Prum_083270</name>
</gene>
<feature type="transmembrane region" description="Helical" evidence="2">
    <location>
        <begin position="32"/>
        <end position="50"/>
    </location>
</feature>
<feature type="transmembrane region" description="Helical" evidence="2">
    <location>
        <begin position="314"/>
        <end position="334"/>
    </location>
</feature>
<dbReference type="RefSeq" id="WP_246278399.1">
    <property type="nucleotide sequence ID" value="NZ_BLPG01000001.1"/>
</dbReference>
<dbReference type="PANTHER" id="PTHR36840:SF1">
    <property type="entry name" value="BLL5714 PROTEIN"/>
    <property type="match status" value="1"/>
</dbReference>
<feature type="transmembrane region" description="Helical" evidence="2">
    <location>
        <begin position="212"/>
        <end position="231"/>
    </location>
</feature>